<dbReference type="EMBL" id="LVLJ01003740">
    <property type="protein sequence ID" value="OAE19929.1"/>
    <property type="molecule type" value="Genomic_DNA"/>
</dbReference>
<proteinExistence type="predicted"/>
<keyword evidence="2" id="KW-0812">Transmembrane</keyword>
<evidence type="ECO:0000313" key="3">
    <source>
        <dbReference type="EMBL" id="OAE19929.1"/>
    </source>
</evidence>
<keyword evidence="4" id="KW-1185">Reference proteome</keyword>
<evidence type="ECO:0000313" key="4">
    <source>
        <dbReference type="Proteomes" id="UP000077202"/>
    </source>
</evidence>
<evidence type="ECO:0000256" key="2">
    <source>
        <dbReference type="SAM" id="Phobius"/>
    </source>
</evidence>
<reference evidence="3" key="1">
    <citation type="submission" date="2016-03" db="EMBL/GenBank/DDBJ databases">
        <title>Mechanisms controlling the formation of the plant cell surface in tip-growing cells are functionally conserved among land plants.</title>
        <authorList>
            <person name="Honkanen S."/>
            <person name="Jones V.A."/>
            <person name="Morieri G."/>
            <person name="Champion C."/>
            <person name="Hetherington A.J."/>
            <person name="Kelly S."/>
            <person name="Saint-Marcoux D."/>
            <person name="Proust H."/>
            <person name="Prescott H."/>
            <person name="Dolan L."/>
        </authorList>
    </citation>
    <scope>NUCLEOTIDE SEQUENCE [LARGE SCALE GENOMIC DNA]</scope>
    <source>
        <tissue evidence="3">Whole gametophyte</tissue>
    </source>
</reference>
<keyword evidence="2" id="KW-0472">Membrane</keyword>
<accession>A0A176VG88</accession>
<organism evidence="3 4">
    <name type="scientific">Marchantia polymorpha subsp. ruderalis</name>
    <dbReference type="NCBI Taxonomy" id="1480154"/>
    <lineage>
        <taxon>Eukaryota</taxon>
        <taxon>Viridiplantae</taxon>
        <taxon>Streptophyta</taxon>
        <taxon>Embryophyta</taxon>
        <taxon>Marchantiophyta</taxon>
        <taxon>Marchantiopsida</taxon>
        <taxon>Marchantiidae</taxon>
        <taxon>Marchantiales</taxon>
        <taxon>Marchantiaceae</taxon>
        <taxon>Marchantia</taxon>
    </lineage>
</organism>
<gene>
    <name evidence="3" type="ORF">AXG93_1520s1020</name>
</gene>
<feature type="region of interest" description="Disordered" evidence="1">
    <location>
        <begin position="1"/>
        <end position="33"/>
    </location>
</feature>
<dbReference type="Proteomes" id="UP000077202">
    <property type="component" value="Unassembled WGS sequence"/>
</dbReference>
<evidence type="ECO:0000256" key="1">
    <source>
        <dbReference type="SAM" id="MobiDB-lite"/>
    </source>
</evidence>
<dbReference type="AlphaFoldDB" id="A0A176VG88"/>
<keyword evidence="2" id="KW-1133">Transmembrane helix</keyword>
<sequence>MAPEVKTSRVRSGVGSGPFARASPPALESRPRTAPLLPPFVGLKASAGATVLARPPPAALTGSELVAQTAPGARFPGLATRTGLGRLPEPGLGTFREALLWLAAFILLILFGLWRLAACGQPGLALTSGGSHRSALALTRKQEEVMPGTSGLRKFPL</sequence>
<name>A0A176VG88_MARPO</name>
<protein>
    <submittedName>
        <fullName evidence="3">Uncharacterized protein</fullName>
    </submittedName>
</protein>
<comment type="caution">
    <text evidence="3">The sequence shown here is derived from an EMBL/GenBank/DDBJ whole genome shotgun (WGS) entry which is preliminary data.</text>
</comment>
<feature type="transmembrane region" description="Helical" evidence="2">
    <location>
        <begin position="98"/>
        <end position="117"/>
    </location>
</feature>